<comment type="caution">
    <text evidence="1">The sequence shown here is derived from an EMBL/GenBank/DDBJ whole genome shotgun (WGS) entry which is preliminary data.</text>
</comment>
<sequence length="953" mass="107546">MSTPNTPPIPAEHQISWAEKAKRLPPTVPLTRQASLPSIPPPTILPPLNDKLTWVERGRLLPSAIPVGSHHIMPQLGDPGWVQAGLSLPSLAPVHNAQTAGINSIRKVHLKKLLLNAHQRQSIDILYAESKNIEFLYDTNASKPQVSAEAKLLALSLNPVSRNALESRWTAQYSVKWGSGMQEQRRTLFQCSCGYHVQARQEREADKGVTRKAEDWQRRVPYSFTGCLAHIELTERVRDGAISRIAAFPEHNDPCQTALWGNSEAVQAIQEKNSQMVYNRAYHGMETYDPRTANVRYMFLPTDHTSLYRKASQDLGVDVQLQPQYNVDEWLNPESPNFKAEVAKAVFHYSARAEAEDRFEICLSTPEMDKCAHKYAHHSQLVLDGTFGVCSSRLLLFIALAVDENNKGMPVALFLFTAETGAKATHASYNTTILEKLIRSWKLHLETEFGSFKPYSAITDTDTKEQGALIRIWPQIVLLICKFHLRQCWTNHRKKILKCKAPDFWKNHTRDLLQKLEVDLIATVDHAVATALLDNHKAFFNNLATNPEAKCACEAGLEHIKYLQNYWMTRPLWETVEGIIPTTNHLESFNAVLKRKYVQRYLRSGHRLRFDILILLLITQILPQIFQHRNAQREYQAWLTSRFYSSSGGQDLLLAQRKHHDDQKEYARQLRSVCWWPMDEGRHQHACELVHKQSLHSIITQSNPDGLAYIAHCNPSSGGPTPYVISIRTSGCASCTCLDFHHNGKACKHLRALRILIDSWVTQGLIHAHFHYPLTLEHAQALCRNDREASPPLPIGGTSDTSIASESFSMTSWAVVQAIGRDATVLGTAFDGELDLDLFSDGGSSDGGSSDGGSSDSRLSDKGLMGDFDQPSLFQDGISAQIMHRLSQEAHALLPRLYGIKNVLSDVQTPPSSPELREFQESYRPNYPAFKWGACISRRQRRTCKQRRMQPTH</sequence>
<dbReference type="Proteomes" id="UP001163835">
    <property type="component" value="Unassembled WGS sequence"/>
</dbReference>
<reference evidence="1" key="1">
    <citation type="submission" date="2022-09" db="EMBL/GenBank/DDBJ databases">
        <title>A Global Phylogenomic Analysis of the Shiitake Genus Lentinula.</title>
        <authorList>
            <consortium name="DOE Joint Genome Institute"/>
            <person name="Sierra-Patev S."/>
            <person name="Min B."/>
            <person name="Naranjo-Ortiz M."/>
            <person name="Looney B."/>
            <person name="Konkel Z."/>
            <person name="Slot J.C."/>
            <person name="Sakamoto Y."/>
            <person name="Steenwyk J.L."/>
            <person name="Rokas A."/>
            <person name="Carro J."/>
            <person name="Camarero S."/>
            <person name="Ferreira P."/>
            <person name="Molpeceres G."/>
            <person name="Ruiz-Duenas F.J."/>
            <person name="Serrano A."/>
            <person name="Henrissat B."/>
            <person name="Drula E."/>
            <person name="Hughes K.W."/>
            <person name="Mata J.L."/>
            <person name="Ishikawa N.K."/>
            <person name="Vargas-Isla R."/>
            <person name="Ushijima S."/>
            <person name="Smith C.A."/>
            <person name="Ahrendt S."/>
            <person name="Andreopoulos W."/>
            <person name="He G."/>
            <person name="Labutti K."/>
            <person name="Lipzen A."/>
            <person name="Ng V."/>
            <person name="Riley R."/>
            <person name="Sandor L."/>
            <person name="Barry K."/>
            <person name="Martinez A.T."/>
            <person name="Xiao Y."/>
            <person name="Gibbons J.G."/>
            <person name="Terashima K."/>
            <person name="Grigoriev I.V."/>
            <person name="Hibbett D.S."/>
        </authorList>
    </citation>
    <scope>NUCLEOTIDE SEQUENCE</scope>
    <source>
        <strain evidence="1">TMI1499</strain>
    </source>
</reference>
<keyword evidence="2" id="KW-1185">Reference proteome</keyword>
<name>A0ACC1TTC7_9AGAR</name>
<evidence type="ECO:0000313" key="2">
    <source>
        <dbReference type="Proteomes" id="UP001163835"/>
    </source>
</evidence>
<protein>
    <submittedName>
        <fullName evidence="1">Uncharacterized protein</fullName>
    </submittedName>
</protein>
<dbReference type="EMBL" id="MU795276">
    <property type="protein sequence ID" value="KAJ3807779.1"/>
    <property type="molecule type" value="Genomic_DNA"/>
</dbReference>
<accession>A0ACC1TTC7</accession>
<organism evidence="1 2">
    <name type="scientific">Lentinula aff. lateritia</name>
    <dbReference type="NCBI Taxonomy" id="2804960"/>
    <lineage>
        <taxon>Eukaryota</taxon>
        <taxon>Fungi</taxon>
        <taxon>Dikarya</taxon>
        <taxon>Basidiomycota</taxon>
        <taxon>Agaricomycotina</taxon>
        <taxon>Agaricomycetes</taxon>
        <taxon>Agaricomycetidae</taxon>
        <taxon>Agaricales</taxon>
        <taxon>Marasmiineae</taxon>
        <taxon>Omphalotaceae</taxon>
        <taxon>Lentinula</taxon>
    </lineage>
</organism>
<proteinExistence type="predicted"/>
<gene>
    <name evidence="1" type="ORF">F5876DRAFT_79397</name>
</gene>
<evidence type="ECO:0000313" key="1">
    <source>
        <dbReference type="EMBL" id="KAJ3807779.1"/>
    </source>
</evidence>